<dbReference type="Gene3D" id="3.30.2010.10">
    <property type="entry name" value="Metalloproteases ('zincins'), catalytic domain"/>
    <property type="match status" value="1"/>
</dbReference>
<dbReference type="Proteomes" id="UP000460287">
    <property type="component" value="Unassembled WGS sequence"/>
</dbReference>
<dbReference type="CDD" id="cd07344">
    <property type="entry name" value="M48_yhfN_like"/>
    <property type="match status" value="1"/>
</dbReference>
<dbReference type="PANTHER" id="PTHR30399">
    <property type="entry name" value="UNCHARACTERIZED PROTEIN YGJP"/>
    <property type="match status" value="1"/>
</dbReference>
<evidence type="ECO:0000313" key="2">
    <source>
        <dbReference type="EMBL" id="MSR90307.1"/>
    </source>
</evidence>
<proteinExistence type="predicted"/>
<organism evidence="2 3">
    <name type="scientific">Inconstantimicrobium porci</name>
    <dbReference type="NCBI Taxonomy" id="2652291"/>
    <lineage>
        <taxon>Bacteria</taxon>
        <taxon>Bacillati</taxon>
        <taxon>Bacillota</taxon>
        <taxon>Clostridia</taxon>
        <taxon>Eubacteriales</taxon>
        <taxon>Clostridiaceae</taxon>
        <taxon>Inconstantimicrobium</taxon>
    </lineage>
</organism>
<reference evidence="2 3" key="1">
    <citation type="submission" date="2019-08" db="EMBL/GenBank/DDBJ databases">
        <title>In-depth cultivation of the pig gut microbiome towards novel bacterial diversity and tailored functional studies.</title>
        <authorList>
            <person name="Wylensek D."/>
            <person name="Hitch T.C.A."/>
            <person name="Clavel T."/>
        </authorList>
    </citation>
    <scope>NUCLEOTIDE SEQUENCE [LARGE SCALE GENOMIC DNA]</scope>
    <source>
        <strain evidence="2 3">WCA-383-APC-5B</strain>
    </source>
</reference>
<protein>
    <submittedName>
        <fullName evidence="2">M48 family metallopeptidase</fullName>
    </submittedName>
</protein>
<evidence type="ECO:0000259" key="1">
    <source>
        <dbReference type="Pfam" id="PF01863"/>
    </source>
</evidence>
<feature type="domain" description="YgjP-like metallopeptidase" evidence="1">
    <location>
        <begin position="13"/>
        <end position="220"/>
    </location>
</feature>
<dbReference type="InterPro" id="IPR002725">
    <property type="entry name" value="YgjP-like_metallopeptidase"/>
</dbReference>
<name>A0A7X2MWD7_9CLOT</name>
<evidence type="ECO:0000313" key="3">
    <source>
        <dbReference type="Proteomes" id="UP000460287"/>
    </source>
</evidence>
<dbReference type="Pfam" id="PF01863">
    <property type="entry name" value="YgjP-like"/>
    <property type="match status" value="1"/>
</dbReference>
<comment type="caution">
    <text evidence="2">The sequence shown here is derived from an EMBL/GenBank/DDBJ whole genome shotgun (WGS) entry which is preliminary data.</text>
</comment>
<dbReference type="RefSeq" id="WP_154530194.1">
    <property type="nucleotide sequence ID" value="NZ_VULX01000002.1"/>
</dbReference>
<dbReference type="EMBL" id="VULX01000002">
    <property type="protein sequence ID" value="MSR90307.1"/>
    <property type="molecule type" value="Genomic_DNA"/>
</dbReference>
<accession>A0A7X2MWD7</accession>
<sequence>MKVEFELIRSRRKSISITMKYDGGIIVRCPLRMKNDDVIKFIQSKSEWIMIKQQEIKEMQKAKVERTLENGSSLMFLGKEYPLEIIINELYKKTNITKTEDKIIITVDIYDKEKIKEELKKWYKVQCINVVTERIALYQKYFRDSPKEIKVKEQKSRWASCTYDNRILFNWRCVMADINAVDYIVVHEMCHFEYKNHSKEFWNSVENIMPDYKIRKQWLKVNGIRMEF</sequence>
<dbReference type="AlphaFoldDB" id="A0A7X2MWD7"/>
<dbReference type="PANTHER" id="PTHR30399:SF1">
    <property type="entry name" value="UTP PYROPHOSPHATASE"/>
    <property type="match status" value="1"/>
</dbReference>
<gene>
    <name evidence="2" type="ORF">FYJ33_02445</name>
</gene>
<keyword evidence="3" id="KW-1185">Reference proteome</keyword>
<dbReference type="InterPro" id="IPR053136">
    <property type="entry name" value="UTP_pyrophosphatase-like"/>
</dbReference>